<name>A0A8J2KAC5_9HEXA</name>
<dbReference type="Proteomes" id="UP000708208">
    <property type="component" value="Unassembled WGS sequence"/>
</dbReference>
<comment type="caution">
    <text evidence="1">The sequence shown here is derived from an EMBL/GenBank/DDBJ whole genome shotgun (WGS) entry which is preliminary data.</text>
</comment>
<sequence>MHRARAGSSLLGLVPHSLLPSEKRIFVLLSYLIHGQCAQSSSVSIQRFTDEHIPLILHFFQNKQIPFNKNHLSPTIFRKGIDTEIKPGDCYYSHR</sequence>
<gene>
    <name evidence="1" type="ORF">AFUS01_LOCUS24675</name>
</gene>
<organism evidence="1 2">
    <name type="scientific">Allacma fusca</name>
    <dbReference type="NCBI Taxonomy" id="39272"/>
    <lineage>
        <taxon>Eukaryota</taxon>
        <taxon>Metazoa</taxon>
        <taxon>Ecdysozoa</taxon>
        <taxon>Arthropoda</taxon>
        <taxon>Hexapoda</taxon>
        <taxon>Collembola</taxon>
        <taxon>Symphypleona</taxon>
        <taxon>Sminthuridae</taxon>
        <taxon>Allacma</taxon>
    </lineage>
</organism>
<keyword evidence="2" id="KW-1185">Reference proteome</keyword>
<accession>A0A8J2KAC5</accession>
<dbReference type="EMBL" id="CAJVCH010310515">
    <property type="protein sequence ID" value="CAG7786091.1"/>
    <property type="molecule type" value="Genomic_DNA"/>
</dbReference>
<evidence type="ECO:0000313" key="1">
    <source>
        <dbReference type="EMBL" id="CAG7786091.1"/>
    </source>
</evidence>
<dbReference type="AlphaFoldDB" id="A0A8J2KAC5"/>
<proteinExistence type="predicted"/>
<reference evidence="1" key="1">
    <citation type="submission" date="2021-06" db="EMBL/GenBank/DDBJ databases">
        <authorList>
            <person name="Hodson N. C."/>
            <person name="Mongue J. A."/>
            <person name="Jaron S. K."/>
        </authorList>
    </citation>
    <scope>NUCLEOTIDE SEQUENCE</scope>
</reference>
<protein>
    <submittedName>
        <fullName evidence="1">Uncharacterized protein</fullName>
    </submittedName>
</protein>
<evidence type="ECO:0000313" key="2">
    <source>
        <dbReference type="Proteomes" id="UP000708208"/>
    </source>
</evidence>